<dbReference type="PANTHER" id="PTHR33204">
    <property type="entry name" value="TRANSCRIPTIONAL REGULATOR, MARR FAMILY"/>
    <property type="match status" value="1"/>
</dbReference>
<evidence type="ECO:0000256" key="4">
    <source>
        <dbReference type="SAM" id="MobiDB-lite"/>
    </source>
</evidence>
<feature type="domain" description="HTH hxlR-type" evidence="5">
    <location>
        <begin position="12"/>
        <end position="102"/>
    </location>
</feature>
<dbReference type="RefSeq" id="WP_061558027.1">
    <property type="nucleotide sequence ID" value="NZ_MZZM01000018.1"/>
</dbReference>
<dbReference type="SUPFAM" id="SSF46785">
    <property type="entry name" value="Winged helix' DNA-binding domain"/>
    <property type="match status" value="1"/>
</dbReference>
<comment type="caution">
    <text evidence="6">The sequence shown here is derived from an EMBL/GenBank/DDBJ whole genome shotgun (WGS) entry which is preliminary data.</text>
</comment>
<dbReference type="Proteomes" id="UP000193040">
    <property type="component" value="Unassembled WGS sequence"/>
</dbReference>
<keyword evidence="2" id="KW-0238">DNA-binding</keyword>
<dbReference type="Pfam" id="PF01638">
    <property type="entry name" value="HxlR"/>
    <property type="match status" value="1"/>
</dbReference>
<dbReference type="InterPro" id="IPR036390">
    <property type="entry name" value="WH_DNA-bd_sf"/>
</dbReference>
<dbReference type="Gene3D" id="1.10.10.10">
    <property type="entry name" value="Winged helix-like DNA-binding domain superfamily/Winged helix DNA-binding domain"/>
    <property type="match status" value="1"/>
</dbReference>
<dbReference type="EMBL" id="MZZM01000018">
    <property type="protein sequence ID" value="ORJ59944.1"/>
    <property type="molecule type" value="Genomic_DNA"/>
</dbReference>
<keyword evidence="7" id="KW-1185">Reference proteome</keyword>
<keyword evidence="1" id="KW-0805">Transcription regulation</keyword>
<evidence type="ECO:0000313" key="6">
    <source>
        <dbReference type="EMBL" id="ORJ59944.1"/>
    </source>
</evidence>
<name>A0A1X0Y4G8_MYCSI</name>
<evidence type="ECO:0000259" key="5">
    <source>
        <dbReference type="PROSITE" id="PS51118"/>
    </source>
</evidence>
<dbReference type="PROSITE" id="PS51118">
    <property type="entry name" value="HTH_HXLR"/>
    <property type="match status" value="1"/>
</dbReference>
<dbReference type="AlphaFoldDB" id="A0A1X0Y4G8"/>
<evidence type="ECO:0000256" key="3">
    <source>
        <dbReference type="ARBA" id="ARBA00023163"/>
    </source>
</evidence>
<protein>
    <submittedName>
        <fullName evidence="6">ArsR family transcriptional regulator</fullName>
    </submittedName>
</protein>
<dbReference type="PANTHER" id="PTHR33204:SF18">
    <property type="entry name" value="TRANSCRIPTIONAL REGULATORY PROTEIN"/>
    <property type="match status" value="1"/>
</dbReference>
<organism evidence="6 7">
    <name type="scientific">Mycobacterium simiae</name>
    <name type="common">Mycobacterium habana</name>
    <dbReference type="NCBI Taxonomy" id="1784"/>
    <lineage>
        <taxon>Bacteria</taxon>
        <taxon>Bacillati</taxon>
        <taxon>Actinomycetota</taxon>
        <taxon>Actinomycetes</taxon>
        <taxon>Mycobacteriales</taxon>
        <taxon>Mycobacteriaceae</taxon>
        <taxon>Mycobacterium</taxon>
        <taxon>Mycobacterium simiae complex</taxon>
    </lineage>
</organism>
<accession>A0A1X0Y4G8</accession>
<dbReference type="STRING" id="1784.VC42_16745"/>
<reference evidence="6 7" key="1">
    <citation type="submission" date="2017-03" db="EMBL/GenBank/DDBJ databases">
        <title>Genomic insights into Mycobacterium simiae human colonization.</title>
        <authorList>
            <person name="Steffani J.L."/>
            <person name="Brunck M.E."/>
            <person name="Cruz E."/>
            <person name="Montiel R."/>
            <person name="Barona F."/>
        </authorList>
    </citation>
    <scope>NUCLEOTIDE SEQUENCE [LARGE SCALE GENOMIC DNA]</scope>
    <source>
        <strain evidence="6 7">MsiGto</strain>
    </source>
</reference>
<dbReference type="InterPro" id="IPR002577">
    <property type="entry name" value="HTH_HxlR"/>
</dbReference>
<dbReference type="InterPro" id="IPR036388">
    <property type="entry name" value="WH-like_DNA-bd_sf"/>
</dbReference>
<proteinExistence type="predicted"/>
<evidence type="ECO:0000313" key="7">
    <source>
        <dbReference type="Proteomes" id="UP000193040"/>
    </source>
</evidence>
<evidence type="ECO:0000256" key="2">
    <source>
        <dbReference type="ARBA" id="ARBA00023125"/>
    </source>
</evidence>
<dbReference type="GO" id="GO:0003677">
    <property type="term" value="F:DNA binding"/>
    <property type="evidence" value="ECO:0007669"/>
    <property type="project" value="UniProtKB-KW"/>
</dbReference>
<feature type="region of interest" description="Disordered" evidence="4">
    <location>
        <begin position="137"/>
        <end position="165"/>
    </location>
</feature>
<gene>
    <name evidence="6" type="ORF">B5M45_13590</name>
</gene>
<sequence length="165" mass="19055">MALPREYPSENCPIARSLEIIGERWTLLIMRDAFFGVRRFSDFRNHLDIPKAVLSDRLALLVGQGVLAKNDTDYTLTAKGHRLWPVLWSMINWGNENYVEKPRRRTYVHAECDGVIDQDGRCGRCGKTPDVADLIVHPPRRPRTPSRDDQVSQALRRPHRMLEPI</sequence>
<evidence type="ECO:0000256" key="1">
    <source>
        <dbReference type="ARBA" id="ARBA00023015"/>
    </source>
</evidence>
<keyword evidence="3" id="KW-0804">Transcription</keyword>